<keyword evidence="4" id="KW-0521">NADP</keyword>
<reference evidence="10" key="1">
    <citation type="submission" date="2023-07" db="EMBL/GenBank/DDBJ databases">
        <title>Genomic Encyclopedia of Type Strains, Phase IV (KMG-IV): sequencing the most valuable type-strain genomes for metagenomic binning, comparative biology and taxonomic classification.</title>
        <authorList>
            <person name="Goeker M."/>
        </authorList>
    </citation>
    <scope>NUCLEOTIDE SEQUENCE</scope>
    <source>
        <strain evidence="10">DSM 24202</strain>
    </source>
</reference>
<name>A0AAE4AMT4_9BACT</name>
<dbReference type="GO" id="GO:0005829">
    <property type="term" value="C:cytosol"/>
    <property type="evidence" value="ECO:0007669"/>
    <property type="project" value="TreeGrafter"/>
</dbReference>
<dbReference type="EMBL" id="JAUSVL010000001">
    <property type="protein sequence ID" value="MDQ0289674.1"/>
    <property type="molecule type" value="Genomic_DNA"/>
</dbReference>
<dbReference type="Gene3D" id="3.40.50.1970">
    <property type="match status" value="1"/>
</dbReference>
<comment type="caution">
    <text evidence="10">The sequence shown here is derived from an EMBL/GenBank/DDBJ whole genome shotgun (WGS) entry which is preliminary data.</text>
</comment>
<keyword evidence="11" id="KW-1185">Reference proteome</keyword>
<evidence type="ECO:0000256" key="8">
    <source>
        <dbReference type="ARBA" id="ARBA00023209"/>
    </source>
</evidence>
<keyword evidence="2" id="KW-0444">Lipid biosynthesis</keyword>
<evidence type="ECO:0000256" key="1">
    <source>
        <dbReference type="ARBA" id="ARBA00022490"/>
    </source>
</evidence>
<evidence type="ECO:0000256" key="3">
    <source>
        <dbReference type="ARBA" id="ARBA00022723"/>
    </source>
</evidence>
<evidence type="ECO:0000313" key="10">
    <source>
        <dbReference type="EMBL" id="MDQ0289674.1"/>
    </source>
</evidence>
<evidence type="ECO:0000256" key="7">
    <source>
        <dbReference type="ARBA" id="ARBA00023098"/>
    </source>
</evidence>
<evidence type="ECO:0000256" key="2">
    <source>
        <dbReference type="ARBA" id="ARBA00022516"/>
    </source>
</evidence>
<dbReference type="GO" id="GO:0008654">
    <property type="term" value="P:phospholipid biosynthetic process"/>
    <property type="evidence" value="ECO:0007669"/>
    <property type="project" value="UniProtKB-KW"/>
</dbReference>
<proteinExistence type="predicted"/>
<dbReference type="Proteomes" id="UP001238163">
    <property type="component" value="Unassembled WGS sequence"/>
</dbReference>
<keyword evidence="9" id="KW-1208">Phospholipid metabolism</keyword>
<sequence>MQIPIPAGLQTRMCVLGDDVLKDIPAILRQYWPGKTPKIIADANTWAAAGQAVQDILCAAGMAPAEPHIYPAQPMLHGDYRHVVALKPIVRGLVPVAVGSGTINDLVKCSSHEAGTGGYLCVATAPSVDGYTSSGAALVVDGFKKTVSCDAPLAILADNAVVSQAPMPMVAAGYADLAAKIVAGADWHIADALGITPHDQVTWDMVQKDLRQWLGNPQGILERQSEAMAGLFLGLAATGFAMQYYHESRPASGAEHLFSHIWEMDEIEVNGEAPSHGFKVAVGTLLATALMDETFALSADAMRACADAAPEVSPAERRAQIDALLGGSSFHVGAIDVAIGKLLTGAALQARRQQIIAAWPLMQQRLEQQLLPYAELRRRFQLLGCPVEPADIGLDEAELRKGVLGAAMIRNRYTILDLLFELGQFDVMLDRVMSKGYFTRWLPKAENHRRGL</sequence>
<dbReference type="CDD" id="cd08175">
    <property type="entry name" value="G1PDH"/>
    <property type="match status" value="1"/>
</dbReference>
<keyword evidence="7" id="KW-0443">Lipid metabolism</keyword>
<keyword evidence="8" id="KW-0594">Phospholipid biosynthesis</keyword>
<keyword evidence="3" id="KW-0479">Metal-binding</keyword>
<keyword evidence="5 10" id="KW-0560">Oxidoreductase</keyword>
<dbReference type="GO" id="GO:0046872">
    <property type="term" value="F:metal ion binding"/>
    <property type="evidence" value="ECO:0007669"/>
    <property type="project" value="UniProtKB-KW"/>
</dbReference>
<organism evidence="10 11">
    <name type="scientific">Oligosphaera ethanolica</name>
    <dbReference type="NCBI Taxonomy" id="760260"/>
    <lineage>
        <taxon>Bacteria</taxon>
        <taxon>Pseudomonadati</taxon>
        <taxon>Lentisphaerota</taxon>
        <taxon>Oligosphaeria</taxon>
        <taxon>Oligosphaerales</taxon>
        <taxon>Oligosphaeraceae</taxon>
        <taxon>Oligosphaera</taxon>
    </lineage>
</organism>
<evidence type="ECO:0000313" key="11">
    <source>
        <dbReference type="Proteomes" id="UP001238163"/>
    </source>
</evidence>
<dbReference type="InterPro" id="IPR032837">
    <property type="entry name" value="G1PDH"/>
</dbReference>
<dbReference type="PANTHER" id="PTHR43616">
    <property type="entry name" value="GLYCEROL DEHYDROGENASE"/>
    <property type="match status" value="1"/>
</dbReference>
<evidence type="ECO:0000256" key="5">
    <source>
        <dbReference type="ARBA" id="ARBA00023002"/>
    </source>
</evidence>
<keyword evidence="6" id="KW-0520">NAD</keyword>
<dbReference type="Gene3D" id="1.20.1090.10">
    <property type="entry name" value="Dehydroquinate synthase-like - alpha domain"/>
    <property type="match status" value="1"/>
</dbReference>
<keyword evidence="1" id="KW-0963">Cytoplasm</keyword>
<dbReference type="EC" id="1.1.1.261" evidence="10"/>
<gene>
    <name evidence="10" type="ORF">J3R75_001781</name>
</gene>
<dbReference type="GO" id="GO:0050492">
    <property type="term" value="F:glycerol-1-phosphate dehydrogenase [NAD(P)+] activity"/>
    <property type="evidence" value="ECO:0007669"/>
    <property type="project" value="UniProtKB-EC"/>
</dbReference>
<accession>A0AAE4AMT4</accession>
<evidence type="ECO:0000256" key="4">
    <source>
        <dbReference type="ARBA" id="ARBA00022857"/>
    </source>
</evidence>
<dbReference type="Pfam" id="PF13685">
    <property type="entry name" value="Fe-ADH_2"/>
    <property type="match status" value="1"/>
</dbReference>
<dbReference type="InterPro" id="IPR016205">
    <property type="entry name" value="Glycerol_DH"/>
</dbReference>
<dbReference type="RefSeq" id="WP_307261131.1">
    <property type="nucleotide sequence ID" value="NZ_JAUSVL010000001.1"/>
</dbReference>
<evidence type="ECO:0000256" key="6">
    <source>
        <dbReference type="ARBA" id="ARBA00023027"/>
    </source>
</evidence>
<dbReference type="SUPFAM" id="SSF56796">
    <property type="entry name" value="Dehydroquinate synthase-like"/>
    <property type="match status" value="1"/>
</dbReference>
<evidence type="ECO:0000256" key="9">
    <source>
        <dbReference type="ARBA" id="ARBA00023264"/>
    </source>
</evidence>
<dbReference type="AlphaFoldDB" id="A0AAE4AMT4"/>
<dbReference type="PANTHER" id="PTHR43616:SF5">
    <property type="entry name" value="GLYCEROL DEHYDROGENASE 1"/>
    <property type="match status" value="1"/>
</dbReference>
<protein>
    <submittedName>
        <fullName evidence="10">Glycerol-1-phosphate dehydrogenase [NAD(P)+]</fullName>
        <ecNumber evidence="10">1.1.1.261</ecNumber>
    </submittedName>
</protein>